<evidence type="ECO:0000256" key="6">
    <source>
        <dbReference type="ARBA" id="ARBA00022989"/>
    </source>
</evidence>
<evidence type="ECO:0000256" key="7">
    <source>
        <dbReference type="ARBA" id="ARBA00023136"/>
    </source>
</evidence>
<feature type="transmembrane region" description="Helical" evidence="8">
    <location>
        <begin position="25"/>
        <end position="50"/>
    </location>
</feature>
<dbReference type="InterPro" id="IPR037272">
    <property type="entry name" value="SNS_sf"/>
</dbReference>
<evidence type="ECO:0000256" key="3">
    <source>
        <dbReference type="ARBA" id="ARBA00022448"/>
    </source>
</evidence>
<dbReference type="EMBL" id="WJQU01000001">
    <property type="protein sequence ID" value="KAJ6649428.1"/>
    <property type="molecule type" value="Genomic_DNA"/>
</dbReference>
<dbReference type="InterPro" id="IPR000175">
    <property type="entry name" value="Na/ntran_symport"/>
</dbReference>
<dbReference type="GO" id="GO:0016020">
    <property type="term" value="C:membrane"/>
    <property type="evidence" value="ECO:0007669"/>
    <property type="project" value="UniProtKB-SubCell"/>
</dbReference>
<proteinExistence type="inferred from homology"/>
<evidence type="ECO:0000256" key="8">
    <source>
        <dbReference type="SAM" id="Phobius"/>
    </source>
</evidence>
<evidence type="ECO:0000256" key="4">
    <source>
        <dbReference type="ARBA" id="ARBA00022692"/>
    </source>
</evidence>
<dbReference type="GO" id="GO:0015293">
    <property type="term" value="F:symporter activity"/>
    <property type="evidence" value="ECO:0007669"/>
    <property type="project" value="UniProtKB-KW"/>
</dbReference>
<dbReference type="AlphaFoldDB" id="A0A9Q0NFP6"/>
<comment type="similarity">
    <text evidence="2">Belongs to the sodium:neurotransmitter symporter (SNF) (TC 2.A.22) family.</text>
</comment>
<comment type="subcellular location">
    <subcellularLocation>
        <location evidence="1">Membrane</location>
        <topology evidence="1">Multi-pass membrane protein</topology>
    </subcellularLocation>
</comment>
<dbReference type="Proteomes" id="UP001151699">
    <property type="component" value="Chromosome A"/>
</dbReference>
<comment type="caution">
    <text evidence="9">The sequence shown here is derived from an EMBL/GenBank/DDBJ whole genome shotgun (WGS) entry which is preliminary data.</text>
</comment>
<accession>A0A9Q0NFP6</accession>
<organism evidence="9 10">
    <name type="scientific">Pseudolycoriella hygida</name>
    <dbReference type="NCBI Taxonomy" id="35572"/>
    <lineage>
        <taxon>Eukaryota</taxon>
        <taxon>Metazoa</taxon>
        <taxon>Ecdysozoa</taxon>
        <taxon>Arthropoda</taxon>
        <taxon>Hexapoda</taxon>
        <taxon>Insecta</taxon>
        <taxon>Pterygota</taxon>
        <taxon>Neoptera</taxon>
        <taxon>Endopterygota</taxon>
        <taxon>Diptera</taxon>
        <taxon>Nematocera</taxon>
        <taxon>Sciaroidea</taxon>
        <taxon>Sciaridae</taxon>
        <taxon>Pseudolycoriella</taxon>
    </lineage>
</organism>
<name>A0A9Q0NFP6_9DIPT</name>
<gene>
    <name evidence="9" type="primary">NAAT1_5</name>
    <name evidence="9" type="ORF">Bhyg_04663</name>
</gene>
<dbReference type="SUPFAM" id="SSF161070">
    <property type="entry name" value="SNF-like"/>
    <property type="match status" value="1"/>
</dbReference>
<keyword evidence="6 8" id="KW-1133">Transmembrane helix</keyword>
<keyword evidence="4 8" id="KW-0812">Transmembrane</keyword>
<keyword evidence="7 8" id="KW-0472">Membrane</keyword>
<evidence type="ECO:0000256" key="5">
    <source>
        <dbReference type="ARBA" id="ARBA00022847"/>
    </source>
</evidence>
<keyword evidence="3" id="KW-0813">Transport</keyword>
<evidence type="ECO:0000313" key="10">
    <source>
        <dbReference type="Proteomes" id="UP001151699"/>
    </source>
</evidence>
<keyword evidence="10" id="KW-1185">Reference proteome</keyword>
<protein>
    <submittedName>
        <fullName evidence="9">Sodium-dependent nutrient amino acid transporter 1</fullName>
    </submittedName>
</protein>
<reference evidence="9" key="1">
    <citation type="submission" date="2022-07" db="EMBL/GenBank/DDBJ databases">
        <authorList>
            <person name="Trinca V."/>
            <person name="Uliana J.V.C."/>
            <person name="Torres T.T."/>
            <person name="Ward R.J."/>
            <person name="Monesi N."/>
        </authorList>
    </citation>
    <scope>NUCLEOTIDE SEQUENCE</scope>
    <source>
        <strain evidence="9">HSMRA1968</strain>
        <tissue evidence="9">Whole embryos</tissue>
    </source>
</reference>
<keyword evidence="5" id="KW-0769">Symport</keyword>
<sequence>MIVILIYTFATYEPLKYKDKLYPTAAYAVGWMIASFGVLQVPFWCVYTIMKQKGDTWKERIQAAFRPMADWGPSDPFTLDRYRKYRADNCLDGDIFEDDRWYHKLKRNVFG</sequence>
<dbReference type="PROSITE" id="PS50267">
    <property type="entry name" value="NA_NEUROTRAN_SYMP_3"/>
    <property type="match status" value="1"/>
</dbReference>
<evidence type="ECO:0000256" key="2">
    <source>
        <dbReference type="ARBA" id="ARBA00006459"/>
    </source>
</evidence>
<evidence type="ECO:0000313" key="9">
    <source>
        <dbReference type="EMBL" id="KAJ6649428.1"/>
    </source>
</evidence>
<evidence type="ECO:0000256" key="1">
    <source>
        <dbReference type="ARBA" id="ARBA00004141"/>
    </source>
</evidence>